<feature type="domain" description="Granulins" evidence="6">
    <location>
        <begin position="58"/>
        <end position="71"/>
    </location>
</feature>
<dbReference type="STRING" id="174720.A0A0N5C7Q7"/>
<accession>A0A0N5C7Q7</accession>
<sequence>MIFLNRYTITTFFLLISLVYSENEICDDTRYICPTGDTCCKLGNSTYGCCPMPSAVCCSDHEHCCPHNTVCKEGRCYSENKKSISGFKLKLALLVKENDNEKNIYKNISKHTCDDKITECPDDNTCCQVKPYGYGCCPLPNAVCCSDREHCCPHNTTCINGMCRKNNDKFISAFKLKIYSNNKERFNKNYKNELSNICEDKKTECPDDATCCLLNSGEYGCCPFQDAVCCNDHLHCCPFGFKCNLKEESCEDNRTGKKIPLVKKISGRNITTEHNNDAENICPGNKYECPNHYSCCRQANGSYNCCPSTQKCNPVTGKCVNKGFVRGALKNKSVKAKKIYLKKAYNLKQGFIRCFGRNYCKQREICCRGYDGFSYCCPKSQGKCDPSGFGCYESGYEYDAETGKAVLKTEIGEFYSPIVNTTVALKKNLDNSTVCDDGTICEDNQTCCPYENEKEPLEYRCCPFKNGECCRNSCCASEYKCSSNGKCLKNNNL</sequence>
<evidence type="ECO:0000313" key="7">
    <source>
        <dbReference type="Proteomes" id="UP000046392"/>
    </source>
</evidence>
<dbReference type="Gene3D" id="2.10.25.160">
    <property type="entry name" value="Granulin"/>
    <property type="match status" value="5"/>
</dbReference>
<keyword evidence="5" id="KW-0732">Signal</keyword>
<evidence type="ECO:0000256" key="2">
    <source>
        <dbReference type="ARBA" id="ARBA00010093"/>
    </source>
</evidence>
<dbReference type="InterPro" id="IPR037277">
    <property type="entry name" value="Granulin_sf"/>
</dbReference>
<evidence type="ECO:0000256" key="1">
    <source>
        <dbReference type="ARBA" id="ARBA00004613"/>
    </source>
</evidence>
<dbReference type="GO" id="GO:0005576">
    <property type="term" value="C:extracellular region"/>
    <property type="evidence" value="ECO:0007669"/>
    <property type="project" value="UniProtKB-SubCell"/>
</dbReference>
<dbReference type="PANTHER" id="PTHR12274:SF3">
    <property type="entry name" value="PROGRANULIN"/>
    <property type="match status" value="1"/>
</dbReference>
<proteinExistence type="inferred from homology"/>
<comment type="subcellular location">
    <subcellularLocation>
        <location evidence="1">Secreted</location>
    </subcellularLocation>
</comment>
<dbReference type="SMART" id="SM00277">
    <property type="entry name" value="GRAN"/>
    <property type="match status" value="4"/>
</dbReference>
<feature type="domain" description="Granulins" evidence="6">
    <location>
        <begin position="230"/>
        <end position="243"/>
    </location>
</feature>
<protein>
    <submittedName>
        <fullName evidence="8">Granulin</fullName>
    </submittedName>
</protein>
<dbReference type="InterPro" id="IPR039036">
    <property type="entry name" value="Granulin_fam"/>
</dbReference>
<comment type="similarity">
    <text evidence="2">Belongs to the granulin family.</text>
</comment>
<dbReference type="Proteomes" id="UP000046392">
    <property type="component" value="Unplaced"/>
</dbReference>
<name>A0A0N5C7Q7_STREA</name>
<dbReference type="InterPro" id="IPR000118">
    <property type="entry name" value="Granulin"/>
</dbReference>
<dbReference type="AlphaFoldDB" id="A0A0N5C7Q7"/>
<dbReference type="SUPFAM" id="SSF57277">
    <property type="entry name" value="Granulin repeat"/>
    <property type="match status" value="4"/>
</dbReference>
<reference evidence="8" key="1">
    <citation type="submission" date="2017-02" db="UniProtKB">
        <authorList>
            <consortium name="WormBaseParasite"/>
        </authorList>
    </citation>
    <scope>IDENTIFICATION</scope>
</reference>
<dbReference type="PANTHER" id="PTHR12274">
    <property type="entry name" value="GRANULIN"/>
    <property type="match status" value="1"/>
</dbReference>
<keyword evidence="7" id="KW-1185">Reference proteome</keyword>
<evidence type="ECO:0000256" key="3">
    <source>
        <dbReference type="ARBA" id="ARBA00022525"/>
    </source>
</evidence>
<dbReference type="Pfam" id="PF00396">
    <property type="entry name" value="Granulin"/>
    <property type="match status" value="3"/>
</dbReference>
<evidence type="ECO:0000256" key="4">
    <source>
        <dbReference type="ARBA" id="ARBA00023157"/>
    </source>
</evidence>
<evidence type="ECO:0000256" key="5">
    <source>
        <dbReference type="SAM" id="SignalP"/>
    </source>
</evidence>
<evidence type="ECO:0000259" key="6">
    <source>
        <dbReference type="PROSITE" id="PS00799"/>
    </source>
</evidence>
<dbReference type="WBParaSite" id="SPAL_0001396800.1">
    <property type="protein sequence ID" value="SPAL_0001396800.1"/>
    <property type="gene ID" value="SPAL_0001396800"/>
</dbReference>
<keyword evidence="4" id="KW-1015">Disulfide bond</keyword>
<keyword evidence="3" id="KW-0964">Secreted</keyword>
<organism evidence="7 8">
    <name type="scientific">Strongyloides papillosus</name>
    <name type="common">Intestinal threadworm</name>
    <dbReference type="NCBI Taxonomy" id="174720"/>
    <lineage>
        <taxon>Eukaryota</taxon>
        <taxon>Metazoa</taxon>
        <taxon>Ecdysozoa</taxon>
        <taxon>Nematoda</taxon>
        <taxon>Chromadorea</taxon>
        <taxon>Rhabditida</taxon>
        <taxon>Tylenchina</taxon>
        <taxon>Panagrolaimomorpha</taxon>
        <taxon>Strongyloidoidea</taxon>
        <taxon>Strongyloididae</taxon>
        <taxon>Strongyloides</taxon>
    </lineage>
</organism>
<feature type="signal peptide" evidence="5">
    <location>
        <begin position="1"/>
        <end position="21"/>
    </location>
</feature>
<feature type="chain" id="PRO_5005895495" evidence="5">
    <location>
        <begin position="22"/>
        <end position="493"/>
    </location>
</feature>
<evidence type="ECO:0000313" key="8">
    <source>
        <dbReference type="WBParaSite" id="SPAL_0001396800.1"/>
    </source>
</evidence>
<dbReference type="PROSITE" id="PS00799">
    <property type="entry name" value="GRANULINS"/>
    <property type="match status" value="3"/>
</dbReference>
<feature type="domain" description="Granulins" evidence="6">
    <location>
        <begin position="145"/>
        <end position="158"/>
    </location>
</feature>